<dbReference type="Proteomes" id="UP000300237">
    <property type="component" value="Chromosome"/>
</dbReference>
<evidence type="ECO:0000313" key="6">
    <source>
        <dbReference type="EMBL" id="COV49550.1"/>
    </source>
</evidence>
<dbReference type="Proteomes" id="UP000189452">
    <property type="component" value="Chromosome"/>
</dbReference>
<dbReference type="Proteomes" id="UP000048948">
    <property type="component" value="Unassembled WGS sequence"/>
</dbReference>
<dbReference type="EMBL" id="CSAJ01000023">
    <property type="protein sequence ID" value="COV49550.1"/>
    <property type="molecule type" value="Genomic_DNA"/>
</dbReference>
<accession>A0A045I1N6</accession>
<dbReference type="EMBL" id="CNGE01000382">
    <property type="protein sequence ID" value="CKS62720.1"/>
    <property type="molecule type" value="Genomic_DNA"/>
</dbReference>
<evidence type="ECO:0000313" key="10">
    <source>
        <dbReference type="EMBL" id="VCU48418.1"/>
    </source>
</evidence>
<dbReference type="Proteomes" id="UP000049023">
    <property type="component" value="Unassembled WGS sequence"/>
</dbReference>
<dbReference type="EMBL" id="LR027516">
    <property type="protein sequence ID" value="VCU48418.1"/>
    <property type="molecule type" value="Genomic_DNA"/>
</dbReference>
<dbReference type="EMBL" id="COPH01000002">
    <property type="protein sequence ID" value="CLV50868.1"/>
    <property type="molecule type" value="Genomic_DNA"/>
</dbReference>
<evidence type="ECO:0000313" key="3">
    <source>
        <dbReference type="EMBL" id="CKR34458.1"/>
    </source>
</evidence>
<dbReference type="RefSeq" id="WP_003899850.1">
    <property type="nucleotide sequence ID" value="NZ_AP017901.1"/>
</dbReference>
<evidence type="ECO:0000313" key="7">
    <source>
        <dbReference type="EMBL" id="COV77841.1"/>
    </source>
</evidence>
<evidence type="ECO:0000313" key="13">
    <source>
        <dbReference type="Proteomes" id="UP000048600"/>
    </source>
</evidence>
<organism evidence="5 16">
    <name type="scientific">Mycobacterium tuberculosis</name>
    <dbReference type="NCBI Taxonomy" id="1773"/>
    <lineage>
        <taxon>Bacteria</taxon>
        <taxon>Bacillati</taxon>
        <taxon>Actinomycetota</taxon>
        <taxon>Actinomycetes</taxon>
        <taxon>Mycobacteriales</taxon>
        <taxon>Mycobacteriaceae</taxon>
        <taxon>Mycobacterium</taxon>
        <taxon>Mycobacterium tuberculosis complex</taxon>
    </lineage>
</organism>
<reference evidence="9 17" key="4">
    <citation type="submission" date="2017-02" db="EMBL/GenBank/DDBJ databases">
        <title>Protein polymorphisms may explain contrasting epidemiological fitness of two variants of a multidrug-resistant Mycobacterium tuberculosis strain.</title>
        <authorList>
            <person name="Bigi M.M."/>
            <person name="Lopez B."/>
            <person name="Blanco F.C."/>
            <person name="Sasiain M.C."/>
            <person name="De La Barrera S."/>
            <person name="Ritacco V."/>
            <person name="Bigi F."/>
            <person name="Soria M.A."/>
        </authorList>
    </citation>
    <scope>NUCLEOTIDE SEQUENCE [LARGE SCALE GENOMIC DNA]</scope>
    <source>
        <strain evidence="9 17">6548</strain>
    </source>
</reference>
<evidence type="ECO:0000313" key="12">
    <source>
        <dbReference type="Proteomes" id="UP000046680"/>
    </source>
</evidence>
<dbReference type="AlphaFoldDB" id="A0A045I1N6"/>
<evidence type="ECO:0000313" key="19">
    <source>
        <dbReference type="Proteomes" id="UP000671119"/>
    </source>
</evidence>
<evidence type="ECO:0000313" key="2">
    <source>
        <dbReference type="EMBL" id="CFR66070.1"/>
    </source>
</evidence>
<evidence type="ECO:0000313" key="16">
    <source>
        <dbReference type="Proteomes" id="UP000050139"/>
    </source>
</evidence>
<reference evidence="9 17" key="3">
    <citation type="submission" date="2016-04" db="EMBL/GenBank/DDBJ databases">
        <authorList>
            <person name="Bigi M."/>
            <person name="Bigi F."/>
            <person name="Soria M.A."/>
        </authorList>
    </citation>
    <scope>NUCLEOTIDE SEQUENCE [LARGE SCALE GENOMIC DNA]</scope>
    <source>
        <strain evidence="9 17">6548</strain>
    </source>
</reference>
<dbReference type="EMBL" id="JAGIZI010000001">
    <property type="protein sequence ID" value="MBP0681683.1"/>
    <property type="molecule type" value="Genomic_DNA"/>
</dbReference>
<evidence type="ECO:0000313" key="14">
    <source>
        <dbReference type="Proteomes" id="UP000048948"/>
    </source>
</evidence>
<reference evidence="10 18" key="5">
    <citation type="submission" date="2018-08" db="EMBL/GenBank/DDBJ databases">
        <authorList>
            <person name="Fokvardsen B D."/>
            <person name="Norman A."/>
        </authorList>
    </citation>
    <scope>NUCLEOTIDE SEQUENCE [LARGE SCALE GENOMIC DNA]</scope>
    <source>
        <strain evidence="10 18">DKC2</strain>
    </source>
</reference>
<dbReference type="Proteomes" id="UP000044938">
    <property type="component" value="Unassembled WGS sequence"/>
</dbReference>
<feature type="region of interest" description="Disordered" evidence="1">
    <location>
        <begin position="1"/>
        <end position="22"/>
    </location>
</feature>
<evidence type="ECO:0000313" key="18">
    <source>
        <dbReference type="Proteomes" id="UP000300237"/>
    </source>
</evidence>
<dbReference type="EMBL" id="CGCX01000058">
    <property type="protein sequence ID" value="CFR66070.1"/>
    <property type="molecule type" value="Genomic_DNA"/>
</dbReference>
<evidence type="ECO:0000313" key="11">
    <source>
        <dbReference type="Proteomes" id="UP000044938"/>
    </source>
</evidence>
<evidence type="ECO:0000313" key="5">
    <source>
        <dbReference type="EMBL" id="CLV50868.1"/>
    </source>
</evidence>
<evidence type="ECO:0000313" key="17">
    <source>
        <dbReference type="Proteomes" id="UP000189452"/>
    </source>
</evidence>
<dbReference type="EMBL" id="CHKL01000041">
    <property type="protein sequence ID" value="COV77841.1"/>
    <property type="molecule type" value="Genomic_DNA"/>
</dbReference>
<dbReference type="SUPFAM" id="SSF51197">
    <property type="entry name" value="Clavaminate synthase-like"/>
    <property type="match status" value="1"/>
</dbReference>
<dbReference type="Gene3D" id="2.60.120.620">
    <property type="entry name" value="q2cbj1_9rhob like domain"/>
    <property type="match status" value="1"/>
</dbReference>
<sequence>MIQISRDMSSLGQTATTQALPDNSDGIQLTKFAADDILPLEYAPPIGPELVSQDQLPAAWAYKRFRDLDDKESYRRKLLQELTDALAAQGSEAAEIATAALRDLIDQMAEQGAVVLADIVESDDFLELVKRYDELMAREGSRSFIHRFLDLRRSPGMLTDPAVNGALVHPLMIALISYAVGGPIRMIDARGKDAEPLSVLAQDNMLHIDNTPFNDEYKILITWRRGTAQGPAGQNFTFLPGTHKLARTCFVNEDGVPWSSENASIFTTPDSIRKVFDAQRQLGGQDHPTVIEVTDSERPLSGVFAAGSLVHHRFRTASGSARSCIILVFHRVADNPGRMVSDVEDSSDVSLSELLTRGVPDESYQQRFIATLCAAADEIAELLLKWKKTPQRPVSLPLQTKQIDGARFEEWISAATEAPEVREIRNRELTIPYGEVLSAEEFFDLIWRLMRFDKHGPLDLILYHDNREEPRKWARNLIREMSADRLYERLLGWLADIQQPRPADCLRPLQIHALISEVLKTLPLDEDQDPPADWHFDLLGMSHAEAARSVKHLLEDVAEALLRCEDMAAYLSTSLFAFWAVDAAYSLDGRRNLVVKDCARRLLRHYTMLSLTCFQ</sequence>
<reference evidence="11 12" key="2">
    <citation type="submission" date="2015-03" db="EMBL/GenBank/DDBJ databases">
        <authorList>
            <consortium name="Pathogen Informatics"/>
        </authorList>
    </citation>
    <scope>NUCLEOTIDE SEQUENCE [LARGE SCALE GENOMIC DNA]</scope>
    <source>
        <strain evidence="4 14">Bir 172</strain>
        <strain evidence="3 15">Bir 187</strain>
        <strain evidence="2 12">C09601061</strain>
        <strain evidence="6 11">M09401471</strain>
        <strain evidence="7 13">P00601463</strain>
    </source>
</reference>
<reference evidence="8 19" key="6">
    <citation type="submission" date="2021-03" db="EMBL/GenBank/DDBJ databases">
        <title>Whole Genome Sequencing of Mycobacterium tuberculosis clinical isolates from Arunachal Pradesh, India.</title>
        <authorList>
            <person name="Singh S."/>
            <person name="Mudliar S.R."/>
            <person name="Kulsum U."/>
            <person name="Rufai S.B."/>
            <person name="Singh P.K."/>
            <person name="Umpo M."/>
            <person name="Nyori M."/>
        </authorList>
    </citation>
    <scope>NUCLEOTIDE SEQUENCE [LARGE SCALE GENOMIC DNA]</scope>
    <source>
        <strain evidence="8 19">OMICS/BPL/0142/20/SP</strain>
    </source>
</reference>
<dbReference type="EMBL" id="LWDQ01000001">
    <property type="protein sequence ID" value="OMH58063.1"/>
    <property type="molecule type" value="Genomic_DNA"/>
</dbReference>
<evidence type="ECO:0000313" key="8">
    <source>
        <dbReference type="EMBL" id="MBP0681683.1"/>
    </source>
</evidence>
<gene>
    <name evidence="9" type="ORF">A4S10_00211</name>
    <name evidence="10" type="ORF">DKC2_0218</name>
    <name evidence="2" type="ORF">ERS007657_00295</name>
    <name evidence="6" type="ORF">ERS007720_00345</name>
    <name evidence="7" type="ORF">ERS007741_00637</name>
    <name evidence="4" type="ORF">ERS027646_02195</name>
    <name evidence="3" type="ORF">ERS027661_01077</name>
    <name evidence="5" type="ORF">ERS094118_00323</name>
    <name evidence="8" type="ORF">J8J21_00725</name>
</gene>
<evidence type="ECO:0000313" key="15">
    <source>
        <dbReference type="Proteomes" id="UP000049023"/>
    </source>
</evidence>
<reference evidence="5 16" key="1">
    <citation type="submission" date="2015-03" db="EMBL/GenBank/DDBJ databases">
        <authorList>
            <consortium name="Pathogen Informatics"/>
            <person name="Murphy D."/>
        </authorList>
    </citation>
    <scope>NUCLEOTIDE SEQUENCE [LARGE SCALE GENOMIC DNA]</scope>
    <source>
        <strain evidence="5 16">0268S</strain>
    </source>
</reference>
<dbReference type="EMBL" id="CNFU01000163">
    <property type="protein sequence ID" value="CKR34458.1"/>
    <property type="molecule type" value="Genomic_DNA"/>
</dbReference>
<evidence type="ECO:0000256" key="1">
    <source>
        <dbReference type="SAM" id="MobiDB-lite"/>
    </source>
</evidence>
<dbReference type="Proteomes" id="UP000048600">
    <property type="component" value="Unassembled WGS sequence"/>
</dbReference>
<dbReference type="Proteomes" id="UP000050139">
    <property type="component" value="Unassembled WGS sequence"/>
</dbReference>
<evidence type="ECO:0000313" key="4">
    <source>
        <dbReference type="EMBL" id="CKS62720.1"/>
    </source>
</evidence>
<name>A0A045I1N6_MYCTX</name>
<proteinExistence type="predicted"/>
<dbReference type="Proteomes" id="UP000046680">
    <property type="component" value="Unassembled WGS sequence"/>
</dbReference>
<dbReference type="Proteomes" id="UP000671119">
    <property type="component" value="Unassembled WGS sequence"/>
</dbReference>
<evidence type="ECO:0000313" key="9">
    <source>
        <dbReference type="EMBL" id="OMH58063.1"/>
    </source>
</evidence>
<dbReference type="OMA" id="WSTENDS"/>
<protein>
    <submittedName>
        <fullName evidence="5">Uncharacterized protein</fullName>
    </submittedName>
</protein>